<sequence length="373" mass="38844">MKFSIILSILASTSMGSVLHHRHVKRNDIVNGAVVQVVYDEEVTYYIKKGPQTTATEAVGTHSSFFTTTYGSASSFTTSTSTTTDATSILEPSSTVELSSSTFTSSSDATSSSSSTISSSATISSSDATSSSSSSSSDATTFSTATSVSSSFSTEITSASTVEPTSFSSSYVSTSSSAETTTTTSASSSSSSSSSSTVSTTSTESTTSSSSSATSSVTVDTTSNDYGSSFNKDILYEHNAKRALHGVPDLTWNDTLATYAQNYADEYTCPSDGSLVHSGGPYGENLASGYASSFAVVDAWYAEIKDYDFATAGTDGFSESTGHFSQVVWKDTTDLGCGYKKCGTSFGYYVICSYYTAGNVIGEDWTEEVPALL</sequence>
<dbReference type="CDD" id="cd05384">
    <property type="entry name" value="CAP_PRY1-like"/>
    <property type="match status" value="1"/>
</dbReference>
<evidence type="ECO:0000256" key="1">
    <source>
        <dbReference type="ARBA" id="ARBA00004613"/>
    </source>
</evidence>
<dbReference type="GeneID" id="90073887"/>
<accession>A0AAV5QMS9</accession>
<comment type="subcellular location">
    <subcellularLocation>
        <location evidence="1">Secreted</location>
    </subcellularLocation>
</comment>
<dbReference type="InterPro" id="IPR035940">
    <property type="entry name" value="CAP_sf"/>
</dbReference>
<dbReference type="AlphaFoldDB" id="A0AAV5QMS9"/>
<dbReference type="Gene3D" id="3.40.33.10">
    <property type="entry name" value="CAP"/>
    <property type="match status" value="1"/>
</dbReference>
<organism evidence="9 10">
    <name type="scientific">Saccharomycopsis crataegensis</name>
    <dbReference type="NCBI Taxonomy" id="43959"/>
    <lineage>
        <taxon>Eukaryota</taxon>
        <taxon>Fungi</taxon>
        <taxon>Dikarya</taxon>
        <taxon>Ascomycota</taxon>
        <taxon>Saccharomycotina</taxon>
        <taxon>Saccharomycetes</taxon>
        <taxon>Saccharomycopsidaceae</taxon>
        <taxon>Saccharomycopsis</taxon>
    </lineage>
</organism>
<dbReference type="RefSeq" id="XP_064852908.1">
    <property type="nucleotide sequence ID" value="XM_064996836.1"/>
</dbReference>
<dbReference type="FunFam" id="3.40.33.10:FF:000012">
    <property type="entry name" value="Secreted protein PRY1"/>
    <property type="match status" value="1"/>
</dbReference>
<dbReference type="EMBL" id="BTFZ01000011">
    <property type="protein sequence ID" value="GMM35912.1"/>
    <property type="molecule type" value="Genomic_DNA"/>
</dbReference>
<feature type="chain" id="PRO_5043797905" description="SCP domain-containing protein" evidence="7">
    <location>
        <begin position="17"/>
        <end position="373"/>
    </location>
</feature>
<dbReference type="InterPro" id="IPR014044">
    <property type="entry name" value="CAP_dom"/>
</dbReference>
<proteinExistence type="inferred from homology"/>
<evidence type="ECO:0000259" key="8">
    <source>
        <dbReference type="SMART" id="SM00198"/>
    </source>
</evidence>
<name>A0AAV5QMS9_9ASCO</name>
<keyword evidence="5" id="KW-0445">Lipid transport</keyword>
<reference evidence="9 10" key="1">
    <citation type="journal article" date="2023" name="Elife">
        <title>Identification of key yeast species and microbe-microbe interactions impacting larval growth of Drosophila in the wild.</title>
        <authorList>
            <person name="Mure A."/>
            <person name="Sugiura Y."/>
            <person name="Maeda R."/>
            <person name="Honda K."/>
            <person name="Sakurai N."/>
            <person name="Takahashi Y."/>
            <person name="Watada M."/>
            <person name="Katoh T."/>
            <person name="Gotoh A."/>
            <person name="Gotoh Y."/>
            <person name="Taniguchi I."/>
            <person name="Nakamura K."/>
            <person name="Hayashi T."/>
            <person name="Katayama T."/>
            <person name="Uemura T."/>
            <person name="Hattori Y."/>
        </authorList>
    </citation>
    <scope>NUCLEOTIDE SEQUENCE [LARGE SCALE GENOMIC DNA]</scope>
    <source>
        <strain evidence="9 10">SC-9</strain>
    </source>
</reference>
<keyword evidence="4 7" id="KW-0732">Signal</keyword>
<dbReference type="PROSITE" id="PS01009">
    <property type="entry name" value="CRISP_1"/>
    <property type="match status" value="1"/>
</dbReference>
<feature type="signal peptide" evidence="7">
    <location>
        <begin position="1"/>
        <end position="16"/>
    </location>
</feature>
<dbReference type="InterPro" id="IPR001283">
    <property type="entry name" value="CRISP-related"/>
</dbReference>
<feature type="domain" description="SCP" evidence="8">
    <location>
        <begin position="229"/>
        <end position="362"/>
    </location>
</feature>
<dbReference type="InterPro" id="IPR018244">
    <property type="entry name" value="Allrgn_V5/Tpx1_CS"/>
</dbReference>
<gene>
    <name evidence="9" type="ORF">DASC09_032370</name>
</gene>
<feature type="region of interest" description="Disordered" evidence="6">
    <location>
        <begin position="99"/>
        <end position="139"/>
    </location>
</feature>
<dbReference type="InterPro" id="IPR002413">
    <property type="entry name" value="V5_allergen-like"/>
</dbReference>
<evidence type="ECO:0000313" key="10">
    <source>
        <dbReference type="Proteomes" id="UP001360560"/>
    </source>
</evidence>
<dbReference type="PRINTS" id="PR00838">
    <property type="entry name" value="V5ALLERGEN"/>
</dbReference>
<dbReference type="PRINTS" id="PR00837">
    <property type="entry name" value="V5TPXLIKE"/>
</dbReference>
<comment type="caution">
    <text evidence="9">The sequence shown here is derived from an EMBL/GenBank/DDBJ whole genome shotgun (WGS) entry which is preliminary data.</text>
</comment>
<evidence type="ECO:0000256" key="4">
    <source>
        <dbReference type="ARBA" id="ARBA00022729"/>
    </source>
</evidence>
<dbReference type="PANTHER" id="PTHR10334">
    <property type="entry name" value="CYSTEINE-RICH SECRETORY PROTEIN-RELATED"/>
    <property type="match status" value="1"/>
</dbReference>
<dbReference type="Pfam" id="PF00188">
    <property type="entry name" value="CAP"/>
    <property type="match status" value="1"/>
</dbReference>
<protein>
    <recommendedName>
        <fullName evidence="8">SCP domain-containing protein</fullName>
    </recommendedName>
</protein>
<dbReference type="Proteomes" id="UP001360560">
    <property type="component" value="Unassembled WGS sequence"/>
</dbReference>
<evidence type="ECO:0000256" key="7">
    <source>
        <dbReference type="SAM" id="SignalP"/>
    </source>
</evidence>
<evidence type="ECO:0000256" key="6">
    <source>
        <dbReference type="SAM" id="MobiDB-lite"/>
    </source>
</evidence>
<evidence type="ECO:0000313" key="9">
    <source>
        <dbReference type="EMBL" id="GMM35912.1"/>
    </source>
</evidence>
<keyword evidence="5" id="KW-0813">Transport</keyword>
<keyword evidence="3" id="KW-0964">Secreted</keyword>
<keyword evidence="10" id="KW-1185">Reference proteome</keyword>
<dbReference type="SMART" id="SM00198">
    <property type="entry name" value="SCP"/>
    <property type="match status" value="1"/>
</dbReference>
<dbReference type="GO" id="GO:0015918">
    <property type="term" value="P:sterol transport"/>
    <property type="evidence" value="ECO:0007669"/>
    <property type="project" value="UniProtKB-ARBA"/>
</dbReference>
<comment type="similarity">
    <text evidence="2">Belongs to the CRISP family.</text>
</comment>
<evidence type="ECO:0000256" key="3">
    <source>
        <dbReference type="ARBA" id="ARBA00022525"/>
    </source>
</evidence>
<feature type="region of interest" description="Disordered" evidence="6">
    <location>
        <begin position="166"/>
        <end position="220"/>
    </location>
</feature>
<evidence type="ECO:0000256" key="5">
    <source>
        <dbReference type="ARBA" id="ARBA00023055"/>
    </source>
</evidence>
<dbReference type="GO" id="GO:0015908">
    <property type="term" value="P:fatty acid transport"/>
    <property type="evidence" value="ECO:0007669"/>
    <property type="project" value="UniProtKB-ARBA"/>
</dbReference>
<dbReference type="GO" id="GO:0005576">
    <property type="term" value="C:extracellular region"/>
    <property type="evidence" value="ECO:0007669"/>
    <property type="project" value="UniProtKB-SubCell"/>
</dbReference>
<evidence type="ECO:0000256" key="2">
    <source>
        <dbReference type="ARBA" id="ARBA00009923"/>
    </source>
</evidence>
<dbReference type="SUPFAM" id="SSF55797">
    <property type="entry name" value="PR-1-like"/>
    <property type="match status" value="1"/>
</dbReference>